<dbReference type="PANTHER" id="PTHR45753:SF6">
    <property type="entry name" value="ASPARTATE CARBAMOYLTRANSFERASE"/>
    <property type="match status" value="1"/>
</dbReference>
<reference evidence="10 11" key="1">
    <citation type="submission" date="2019-09" db="EMBL/GenBank/DDBJ databases">
        <title>Wenzhouxiangella sp. Genome sequencing and assembly.</title>
        <authorList>
            <person name="Zhang R."/>
        </authorList>
    </citation>
    <scope>NUCLEOTIDE SEQUENCE [LARGE SCALE GENOMIC DNA]</scope>
    <source>
        <strain evidence="10 11">W260</strain>
    </source>
</reference>
<feature type="binding site" evidence="7">
    <location>
        <position position="219"/>
    </location>
    <ligand>
        <name>L-aspartate</name>
        <dbReference type="ChEBI" id="CHEBI:29991"/>
    </ligand>
</feature>
<dbReference type="GO" id="GO:0005829">
    <property type="term" value="C:cytosol"/>
    <property type="evidence" value="ECO:0007669"/>
    <property type="project" value="TreeGrafter"/>
</dbReference>
<feature type="binding site" evidence="7">
    <location>
        <position position="101"/>
    </location>
    <ligand>
        <name>carbamoyl phosphate</name>
        <dbReference type="ChEBI" id="CHEBI:58228"/>
    </ligand>
</feature>
<dbReference type="PRINTS" id="PR00101">
    <property type="entry name" value="ATCASE"/>
</dbReference>
<dbReference type="Gene3D" id="3.40.50.1370">
    <property type="entry name" value="Aspartate/ornithine carbamoyltransferase"/>
    <property type="match status" value="2"/>
</dbReference>
<organism evidence="10 11">
    <name type="scientific">Marinihelvus fidelis</name>
    <dbReference type="NCBI Taxonomy" id="2613842"/>
    <lineage>
        <taxon>Bacteria</taxon>
        <taxon>Pseudomonadati</taxon>
        <taxon>Pseudomonadota</taxon>
        <taxon>Gammaproteobacteria</taxon>
        <taxon>Chromatiales</taxon>
        <taxon>Wenzhouxiangellaceae</taxon>
        <taxon>Marinihelvus</taxon>
    </lineage>
</organism>
<feature type="binding site" evidence="7">
    <location>
        <position position="131"/>
    </location>
    <ligand>
        <name>carbamoyl phosphate</name>
        <dbReference type="ChEBI" id="CHEBI:58228"/>
    </ligand>
</feature>
<accession>A0A5N0TAX1</accession>
<evidence type="ECO:0000256" key="5">
    <source>
        <dbReference type="ARBA" id="ARBA00043884"/>
    </source>
</evidence>
<dbReference type="RefSeq" id="WP_150864594.1">
    <property type="nucleotide sequence ID" value="NZ_VYXP01000006.1"/>
</dbReference>
<dbReference type="GO" id="GO:0044205">
    <property type="term" value="P:'de novo' UMP biosynthetic process"/>
    <property type="evidence" value="ECO:0007669"/>
    <property type="project" value="UniProtKB-UniRule"/>
</dbReference>
<dbReference type="InterPro" id="IPR006130">
    <property type="entry name" value="Asp/Orn_carbamoylTrfase"/>
</dbReference>
<feature type="domain" description="Aspartate/ornithine carbamoyltransferase Asp/Orn-binding" evidence="8">
    <location>
        <begin position="154"/>
        <end position="297"/>
    </location>
</feature>
<comment type="pathway">
    <text evidence="1 7">Pyrimidine metabolism; UMP biosynthesis via de novo pathway; (S)-dihydroorotate from bicarbonate: step 2/3.</text>
</comment>
<evidence type="ECO:0000256" key="1">
    <source>
        <dbReference type="ARBA" id="ARBA00004852"/>
    </source>
</evidence>
<gene>
    <name evidence="7" type="primary">pyrB</name>
    <name evidence="10" type="ORF">F3N42_11430</name>
</gene>
<dbReference type="SUPFAM" id="SSF53671">
    <property type="entry name" value="Aspartate/ornithine carbamoyltransferase"/>
    <property type="match status" value="1"/>
</dbReference>
<feature type="binding site" evidence="7">
    <location>
        <position position="261"/>
    </location>
    <ligand>
        <name>carbamoyl phosphate</name>
        <dbReference type="ChEBI" id="CHEBI:58228"/>
    </ligand>
</feature>
<feature type="binding site" evidence="7">
    <location>
        <position position="134"/>
    </location>
    <ligand>
        <name>carbamoyl phosphate</name>
        <dbReference type="ChEBI" id="CHEBI:58228"/>
    </ligand>
</feature>
<dbReference type="NCBIfam" id="TIGR00670">
    <property type="entry name" value="asp_carb_tr"/>
    <property type="match status" value="1"/>
</dbReference>
<evidence type="ECO:0000259" key="9">
    <source>
        <dbReference type="Pfam" id="PF02729"/>
    </source>
</evidence>
<keyword evidence="3 7" id="KW-0808">Transferase</keyword>
<dbReference type="EC" id="2.1.3.2" evidence="7"/>
<dbReference type="HAMAP" id="MF_00001">
    <property type="entry name" value="Asp_carb_tr"/>
    <property type="match status" value="1"/>
</dbReference>
<dbReference type="InterPro" id="IPR036901">
    <property type="entry name" value="Asp/Orn_carbamoylTrfase_sf"/>
</dbReference>
<feature type="domain" description="Aspartate/ornithine carbamoyltransferase carbamoyl-P binding" evidence="9">
    <location>
        <begin position="2"/>
        <end position="143"/>
    </location>
</feature>
<evidence type="ECO:0000313" key="10">
    <source>
        <dbReference type="EMBL" id="KAA9130956.1"/>
    </source>
</evidence>
<dbReference type="PROSITE" id="PS00097">
    <property type="entry name" value="CARBAMOYLTRANSFERASE"/>
    <property type="match status" value="1"/>
</dbReference>
<sequence>MQHLIDITSTSVDDLEAILARASDIADDPQRYQHAGRDRVMINLFYEPSTRTRVSFELAAMRLGLRVINVAASDSSVRKGETLQDTFLSLQAMGPDCIAIRHPTNGALGELTSVAEPRLHIVNAGDGSRAHPTQALLDLFTLRRHLPDLENRVVLVAGDLHHSRVTSSDVALMKKLGVGEIRLCAPRELMAGSLVTEGVRVFEDFDAALEGVDAVMMLRIQHERLGAMDAPDGQDYHRHWGLTNKRLALAAPGCIVMHPGPMNRGVEIDSEVADGPRSVIREQVSNGVWVRMAVLSHLLGLRGAD</sequence>
<dbReference type="InterPro" id="IPR006131">
    <property type="entry name" value="Asp_carbamoyltransf_Asp/Orn-bd"/>
</dbReference>
<comment type="caution">
    <text evidence="10">The sequence shown here is derived from an EMBL/GenBank/DDBJ whole genome shotgun (WGS) entry which is preliminary data.</text>
</comment>
<dbReference type="Pfam" id="PF00185">
    <property type="entry name" value="OTCace"/>
    <property type="match status" value="1"/>
</dbReference>
<dbReference type="EMBL" id="VYXP01000006">
    <property type="protein sequence ID" value="KAA9130956.1"/>
    <property type="molecule type" value="Genomic_DNA"/>
</dbReference>
<evidence type="ECO:0000259" key="8">
    <source>
        <dbReference type="Pfam" id="PF00185"/>
    </source>
</evidence>
<keyword evidence="4 7" id="KW-0665">Pyrimidine biosynthesis</keyword>
<feature type="binding site" evidence="7">
    <location>
        <position position="79"/>
    </location>
    <ligand>
        <name>L-aspartate</name>
        <dbReference type="ChEBI" id="CHEBI:29991"/>
    </ligand>
</feature>
<dbReference type="UniPathway" id="UPA00070">
    <property type="reaction ID" value="UER00116"/>
</dbReference>
<dbReference type="NCBIfam" id="NF002032">
    <property type="entry name" value="PRK00856.1"/>
    <property type="match status" value="1"/>
</dbReference>
<dbReference type="InterPro" id="IPR006132">
    <property type="entry name" value="Asp/Orn_carbamoyltranf_P-bd"/>
</dbReference>
<proteinExistence type="inferred from homology"/>
<dbReference type="GO" id="GO:0006207">
    <property type="term" value="P:'de novo' pyrimidine nucleobase biosynthetic process"/>
    <property type="evidence" value="ECO:0007669"/>
    <property type="project" value="InterPro"/>
</dbReference>
<dbReference type="InterPro" id="IPR002082">
    <property type="entry name" value="Asp_carbamoyltransf"/>
</dbReference>
<comment type="subunit">
    <text evidence="7">Heterododecamer (2C3:3R2) of six catalytic PyrB chains organized as two trimers (C3), and six regulatory PyrI chains organized as three dimers (R2).</text>
</comment>
<evidence type="ECO:0000256" key="4">
    <source>
        <dbReference type="ARBA" id="ARBA00022975"/>
    </source>
</evidence>
<keyword evidence="11" id="KW-1185">Reference proteome</keyword>
<dbReference type="AlphaFoldDB" id="A0A5N0TAX1"/>
<dbReference type="PANTHER" id="PTHR45753">
    <property type="entry name" value="ORNITHINE CARBAMOYLTRANSFERASE, MITOCHONDRIAL"/>
    <property type="match status" value="1"/>
</dbReference>
<comment type="similarity">
    <text evidence="2 7">Belongs to the aspartate/ornithine carbamoyltransferase superfamily. ATCase family.</text>
</comment>
<dbReference type="Proteomes" id="UP000325372">
    <property type="component" value="Unassembled WGS sequence"/>
</dbReference>
<feature type="binding site" evidence="7">
    <location>
        <position position="51"/>
    </location>
    <ligand>
        <name>carbamoyl phosphate</name>
        <dbReference type="ChEBI" id="CHEBI:58228"/>
    </ligand>
</feature>
<feature type="binding site" evidence="7">
    <location>
        <position position="52"/>
    </location>
    <ligand>
        <name>carbamoyl phosphate</name>
        <dbReference type="ChEBI" id="CHEBI:58228"/>
    </ligand>
</feature>
<protein>
    <recommendedName>
        <fullName evidence="7">Aspartate carbamoyltransferase</fullName>
        <ecNumber evidence="7">2.1.3.2</ecNumber>
    </recommendedName>
    <alternativeName>
        <fullName evidence="7">Aspartate transcarbamylase</fullName>
        <shortName evidence="7">ATCase</shortName>
    </alternativeName>
</protein>
<evidence type="ECO:0000256" key="3">
    <source>
        <dbReference type="ARBA" id="ARBA00022679"/>
    </source>
</evidence>
<evidence type="ECO:0000256" key="6">
    <source>
        <dbReference type="ARBA" id="ARBA00048859"/>
    </source>
</evidence>
<dbReference type="PRINTS" id="PR00100">
    <property type="entry name" value="AOTCASE"/>
</dbReference>
<comment type="function">
    <text evidence="5 7">Catalyzes the condensation of carbamoyl phosphate and aspartate to form carbamoyl aspartate and inorganic phosphate, the committed step in the de novo pyrimidine nucleotide biosynthesis pathway.</text>
</comment>
<dbReference type="GO" id="GO:0004070">
    <property type="term" value="F:aspartate carbamoyltransferase activity"/>
    <property type="evidence" value="ECO:0007669"/>
    <property type="project" value="UniProtKB-UniRule"/>
</dbReference>
<feature type="binding site" evidence="7">
    <location>
        <position position="164"/>
    </location>
    <ligand>
        <name>L-aspartate</name>
        <dbReference type="ChEBI" id="CHEBI:29991"/>
    </ligand>
</feature>
<dbReference type="Pfam" id="PF02729">
    <property type="entry name" value="OTCace_N"/>
    <property type="match status" value="1"/>
</dbReference>
<evidence type="ECO:0000256" key="2">
    <source>
        <dbReference type="ARBA" id="ARBA00008896"/>
    </source>
</evidence>
<evidence type="ECO:0000313" key="11">
    <source>
        <dbReference type="Proteomes" id="UP000325372"/>
    </source>
</evidence>
<feature type="binding site" evidence="7">
    <location>
        <position position="260"/>
    </location>
    <ligand>
        <name>carbamoyl phosphate</name>
        <dbReference type="ChEBI" id="CHEBI:58228"/>
    </ligand>
</feature>
<dbReference type="GO" id="GO:0006520">
    <property type="term" value="P:amino acid metabolic process"/>
    <property type="evidence" value="ECO:0007669"/>
    <property type="project" value="InterPro"/>
</dbReference>
<dbReference type="GO" id="GO:0016597">
    <property type="term" value="F:amino acid binding"/>
    <property type="evidence" value="ECO:0007669"/>
    <property type="project" value="InterPro"/>
</dbReference>
<name>A0A5N0TAX1_9GAMM</name>
<comment type="catalytic activity">
    <reaction evidence="6 7">
        <text>carbamoyl phosphate + L-aspartate = N-carbamoyl-L-aspartate + phosphate + H(+)</text>
        <dbReference type="Rhea" id="RHEA:20013"/>
        <dbReference type="ChEBI" id="CHEBI:15378"/>
        <dbReference type="ChEBI" id="CHEBI:29991"/>
        <dbReference type="ChEBI" id="CHEBI:32814"/>
        <dbReference type="ChEBI" id="CHEBI:43474"/>
        <dbReference type="ChEBI" id="CHEBI:58228"/>
        <dbReference type="EC" id="2.1.3.2"/>
    </reaction>
</comment>
<evidence type="ECO:0000256" key="7">
    <source>
        <dbReference type="HAMAP-Rule" id="MF_00001"/>
    </source>
</evidence>